<name>V2UQS9_9GAMM</name>
<comment type="caution">
    <text evidence="1">The sequence shown here is derived from an EMBL/GenBank/DDBJ whole genome shotgun (WGS) entry which is preliminary data.</text>
</comment>
<proteinExistence type="predicted"/>
<accession>V2UQS9</accession>
<dbReference type="AlphaFoldDB" id="V2UQS9"/>
<evidence type="ECO:0000313" key="1">
    <source>
        <dbReference type="EMBL" id="ESK50956.1"/>
    </source>
</evidence>
<dbReference type="PATRIC" id="fig|1341683.3.peg.1441"/>
<dbReference type="Proteomes" id="UP000018418">
    <property type="component" value="Unassembled WGS sequence"/>
</dbReference>
<protein>
    <submittedName>
        <fullName evidence="1">Uncharacterized protein</fullName>
    </submittedName>
</protein>
<dbReference type="RefSeq" id="WP_004900930.1">
    <property type="nucleotide sequence ID" value="NZ_BBTI01000028.1"/>
</dbReference>
<reference evidence="1 2" key="1">
    <citation type="submission" date="2013-10" db="EMBL/GenBank/DDBJ databases">
        <title>The Genome Sequence of Acinetobacter brisouii CIP 110357.</title>
        <authorList>
            <consortium name="The Broad Institute Genomics Platform"/>
            <consortium name="The Broad Institute Genome Sequencing Center for Infectious Disease"/>
            <person name="Cerqueira G."/>
            <person name="Feldgarden M."/>
            <person name="Courvalin P."/>
            <person name="Grillot-Courvalin C."/>
            <person name="Clermont D."/>
            <person name="Rocha E."/>
            <person name="Yoon E.-J."/>
            <person name="Nemec A."/>
            <person name="Young S.K."/>
            <person name="Zeng Q."/>
            <person name="Gargeya S."/>
            <person name="Fitzgerald M."/>
            <person name="Abouelleil A."/>
            <person name="Alvarado L."/>
            <person name="Berlin A.M."/>
            <person name="Chapman S.B."/>
            <person name="Gainer-Dewar J."/>
            <person name="Goldberg J."/>
            <person name="Gnerre S."/>
            <person name="Griggs A."/>
            <person name="Gujja S."/>
            <person name="Hansen M."/>
            <person name="Howarth C."/>
            <person name="Imamovic A."/>
            <person name="Ireland A."/>
            <person name="Larimer J."/>
            <person name="McCowan C."/>
            <person name="Murphy C."/>
            <person name="Pearson M."/>
            <person name="Poon T.W."/>
            <person name="Priest M."/>
            <person name="Roberts A."/>
            <person name="Saif S."/>
            <person name="Shea T."/>
            <person name="Sykes S."/>
            <person name="Wortman J."/>
            <person name="Nusbaum C."/>
            <person name="Birren B."/>
        </authorList>
    </citation>
    <scope>NUCLEOTIDE SEQUENCE [LARGE SCALE GENOMIC DNA]</scope>
    <source>
        <strain evidence="1 2">CIP 110357</strain>
    </source>
</reference>
<evidence type="ECO:0000313" key="2">
    <source>
        <dbReference type="Proteomes" id="UP000018418"/>
    </source>
</evidence>
<dbReference type="HOGENOM" id="CLU_1745696_0_0_6"/>
<organism evidence="1 2">
    <name type="scientific">Acinetobacter brisouii CIP 110357</name>
    <dbReference type="NCBI Taxonomy" id="1341683"/>
    <lineage>
        <taxon>Bacteria</taxon>
        <taxon>Pseudomonadati</taxon>
        <taxon>Pseudomonadota</taxon>
        <taxon>Gammaproteobacteria</taxon>
        <taxon>Moraxellales</taxon>
        <taxon>Moraxellaceae</taxon>
        <taxon>Acinetobacter</taxon>
    </lineage>
</organism>
<dbReference type="OrthoDB" id="8302330at2"/>
<dbReference type="EMBL" id="AYEU01000006">
    <property type="protein sequence ID" value="ESK50956.1"/>
    <property type="molecule type" value="Genomic_DNA"/>
</dbReference>
<keyword evidence="2" id="KW-1185">Reference proteome</keyword>
<sequence>MNKLQMAHEYAKISVSAMLNDDPDSDINFEMVAMNAFGLTDAMFAEFEKREKEEAAKKRFEIQKLLNADNTFIEREDQHFDDVEWHPDWSLAPENAMACAMDADKSMWWHGKYPKRTDVEWLGDVLGEYKDHGYVGDWRDSFRIRPEGV</sequence>
<gene>
    <name evidence="1" type="ORF">P255_01456</name>
</gene>